<comment type="caution">
    <text evidence="2">The sequence shown here is derived from an EMBL/GenBank/DDBJ whole genome shotgun (WGS) entry which is preliminary data.</text>
</comment>
<gene>
    <name evidence="2" type="ORF">BN10_610009</name>
</gene>
<keyword evidence="1" id="KW-0472">Membrane</keyword>
<keyword evidence="1" id="KW-1133">Transmembrane helix</keyword>
<accession>N0E0W3</accession>
<keyword evidence="3" id="KW-1185">Reference proteome</keyword>
<name>N0E0W3_9MICO</name>
<organism evidence="2 3">
    <name type="scientific">Phycicoccus elongatus Lp2</name>
    <dbReference type="NCBI Taxonomy" id="1193181"/>
    <lineage>
        <taxon>Bacteria</taxon>
        <taxon>Bacillati</taxon>
        <taxon>Actinomycetota</taxon>
        <taxon>Actinomycetes</taxon>
        <taxon>Micrococcales</taxon>
        <taxon>Intrasporangiaceae</taxon>
        <taxon>Phycicoccus</taxon>
    </lineage>
</organism>
<reference evidence="2 3" key="1">
    <citation type="journal article" date="2013" name="ISME J.">
        <title>A metabolic model for members of the genus Tetrasphaera involved in enhanced biological phosphorus removal.</title>
        <authorList>
            <person name="Kristiansen R."/>
            <person name="Nguyen H.T.T."/>
            <person name="Saunders A.M."/>
            <person name="Nielsen J.L."/>
            <person name="Wimmer R."/>
            <person name="Le V.Q."/>
            <person name="McIlroy S.J."/>
            <person name="Petrovski S."/>
            <person name="Seviour R.J."/>
            <person name="Calteau A."/>
            <person name="Nielsen K.L."/>
            <person name="Nielsen P.H."/>
        </authorList>
    </citation>
    <scope>NUCLEOTIDE SEQUENCE [LARGE SCALE GENOMIC DNA]</scope>
    <source>
        <strain evidence="2 3">Lp2</strain>
    </source>
</reference>
<dbReference type="STRING" id="1193181.BN10_610009"/>
<dbReference type="AlphaFoldDB" id="N0E0W3"/>
<protein>
    <submittedName>
        <fullName evidence="2">Uncharacterized protein</fullName>
    </submittedName>
</protein>
<dbReference type="EMBL" id="CAIZ01000132">
    <property type="protein sequence ID" value="CCH70598.1"/>
    <property type="molecule type" value="Genomic_DNA"/>
</dbReference>
<sequence>MEMLPYAVSSPECQPSPSPSVQVARIMWSVMNWPKPGAARISARRSGDTGLGFEVAANDRAMVATFLRRWRRGGEPCGLIAHIIPSAWLTMAAVILWAGGRVPVLGRYRRRQTRGGWPAVDASVATHLRLERLTDQAASAGSTPLGRPRFLCGKGM</sequence>
<dbReference type="Proteomes" id="UP000013167">
    <property type="component" value="Unassembled WGS sequence"/>
</dbReference>
<evidence type="ECO:0000313" key="3">
    <source>
        <dbReference type="Proteomes" id="UP000013167"/>
    </source>
</evidence>
<feature type="transmembrane region" description="Helical" evidence="1">
    <location>
        <begin position="79"/>
        <end position="100"/>
    </location>
</feature>
<evidence type="ECO:0000313" key="2">
    <source>
        <dbReference type="EMBL" id="CCH70598.1"/>
    </source>
</evidence>
<keyword evidence="1" id="KW-0812">Transmembrane</keyword>
<evidence type="ECO:0000256" key="1">
    <source>
        <dbReference type="SAM" id="Phobius"/>
    </source>
</evidence>
<dbReference type="HOGENOM" id="CLU_1685722_0_0_11"/>
<proteinExistence type="predicted"/>